<dbReference type="PROSITE" id="PS50879">
    <property type="entry name" value="RNASE_H_1"/>
    <property type="match status" value="1"/>
</dbReference>
<dbReference type="Pfam" id="PF13456">
    <property type="entry name" value="RVT_3"/>
    <property type="match status" value="1"/>
</dbReference>
<dbReference type="AlphaFoldDB" id="A0A6J6C5R7"/>
<dbReference type="EMBL" id="CAEZST010000009">
    <property type="protein sequence ID" value="CAB4546404.1"/>
    <property type="molecule type" value="Genomic_DNA"/>
</dbReference>
<reference evidence="2" key="1">
    <citation type="submission" date="2020-05" db="EMBL/GenBank/DDBJ databases">
        <authorList>
            <person name="Chiriac C."/>
            <person name="Salcher M."/>
            <person name="Ghai R."/>
            <person name="Kavagutti S V."/>
        </authorList>
    </citation>
    <scope>NUCLEOTIDE SEQUENCE</scope>
</reference>
<name>A0A6J6C5R7_9ZZZZ</name>
<dbReference type="PANTHER" id="PTHR46387:SF2">
    <property type="entry name" value="RIBONUCLEASE HI"/>
    <property type="match status" value="1"/>
</dbReference>
<protein>
    <submittedName>
        <fullName evidence="2">Unannotated protein</fullName>
    </submittedName>
</protein>
<dbReference type="InterPro" id="IPR002156">
    <property type="entry name" value="RNaseH_domain"/>
</dbReference>
<proteinExistence type="predicted"/>
<dbReference type="InterPro" id="IPR013078">
    <property type="entry name" value="His_Pase_superF_clade-1"/>
</dbReference>
<dbReference type="Gene3D" id="3.40.50.1240">
    <property type="entry name" value="Phosphoglycerate mutase-like"/>
    <property type="match status" value="1"/>
</dbReference>
<evidence type="ECO:0000313" key="2">
    <source>
        <dbReference type="EMBL" id="CAB4546404.1"/>
    </source>
</evidence>
<dbReference type="CDD" id="cd07067">
    <property type="entry name" value="HP_PGM_like"/>
    <property type="match status" value="1"/>
</dbReference>
<dbReference type="Pfam" id="PF00300">
    <property type="entry name" value="His_Phos_1"/>
    <property type="match status" value="1"/>
</dbReference>
<feature type="domain" description="RNase H type-1" evidence="1">
    <location>
        <begin position="1"/>
        <end position="132"/>
    </location>
</feature>
<evidence type="ECO:0000259" key="1">
    <source>
        <dbReference type="PROSITE" id="PS50879"/>
    </source>
</evidence>
<sequence length="370" mass="40245">MIFLYADGASRGNPGPAAYGVHIVDASGAVIAEMGEALGVATNNQAEYAAVIAGLRFLTQTPHRVLTIRMDSKLVVEQLSGRWKINNPQLRELADQAKSLLLEFEATLEWIPREENFKADANANSALDKGNFSTAADSQLELASIQPRSIRAPRQYLEPTTIIVVRHGHTINTEKNLVSGGDGTDPALSELGSAEAKAAAIEIPKLVKLFALPEPAIVVHSPMLRTTQTAEAIAQSFELDLQADVRLKEIGFGEWEMMDMAQLETDSLDLVSAWRGSLVSAPPSGESVNQMKDRVWESLGEIIESYRGSCAVISTHMMPSRAIAAAALRGSDSIFWNLNTSPGGISVYRFFGIEYAEIFTLNYCAHLQQK</sequence>
<gene>
    <name evidence="2" type="ORF">UFOPK1503_00673</name>
</gene>
<dbReference type="GO" id="GO:0004523">
    <property type="term" value="F:RNA-DNA hybrid ribonuclease activity"/>
    <property type="evidence" value="ECO:0007669"/>
    <property type="project" value="InterPro"/>
</dbReference>
<dbReference type="SMART" id="SM00855">
    <property type="entry name" value="PGAM"/>
    <property type="match status" value="1"/>
</dbReference>
<dbReference type="Gene3D" id="3.30.420.10">
    <property type="entry name" value="Ribonuclease H-like superfamily/Ribonuclease H"/>
    <property type="match status" value="1"/>
</dbReference>
<accession>A0A6J6C5R7</accession>
<dbReference type="GO" id="GO:0003676">
    <property type="term" value="F:nucleic acid binding"/>
    <property type="evidence" value="ECO:0007669"/>
    <property type="project" value="InterPro"/>
</dbReference>
<dbReference type="InterPro" id="IPR029033">
    <property type="entry name" value="His_PPase_superfam"/>
</dbReference>
<dbReference type="SUPFAM" id="SSF53098">
    <property type="entry name" value="Ribonuclease H-like"/>
    <property type="match status" value="1"/>
</dbReference>
<dbReference type="SUPFAM" id="SSF53254">
    <property type="entry name" value="Phosphoglycerate mutase-like"/>
    <property type="match status" value="1"/>
</dbReference>
<dbReference type="CDD" id="cd09279">
    <property type="entry name" value="RNase_HI_like"/>
    <property type="match status" value="1"/>
</dbReference>
<dbReference type="PANTHER" id="PTHR46387">
    <property type="entry name" value="POLYNUCLEOTIDYL TRANSFERASE, RIBONUCLEASE H-LIKE SUPERFAMILY PROTEIN"/>
    <property type="match status" value="1"/>
</dbReference>
<organism evidence="2">
    <name type="scientific">freshwater metagenome</name>
    <dbReference type="NCBI Taxonomy" id="449393"/>
    <lineage>
        <taxon>unclassified sequences</taxon>
        <taxon>metagenomes</taxon>
        <taxon>ecological metagenomes</taxon>
    </lineage>
</organism>
<dbReference type="InterPro" id="IPR036397">
    <property type="entry name" value="RNaseH_sf"/>
</dbReference>
<dbReference type="InterPro" id="IPR012337">
    <property type="entry name" value="RNaseH-like_sf"/>
</dbReference>